<dbReference type="STRING" id="1338011.BD94_2786"/>
<dbReference type="SUPFAM" id="SSF51695">
    <property type="entry name" value="PLC-like phosphodiesterases"/>
    <property type="match status" value="1"/>
</dbReference>
<dbReference type="EMBL" id="CP007547">
    <property type="protein sequence ID" value="AIL46561.1"/>
    <property type="molecule type" value="Genomic_DNA"/>
</dbReference>
<dbReference type="PANTHER" id="PTHR13593:SF113">
    <property type="entry name" value="SI:DKEY-266F7.9"/>
    <property type="match status" value="1"/>
</dbReference>
<reference evidence="7" key="2">
    <citation type="journal article" date="2015" name="Genome Biol. Evol.">
        <title>Complete Genome Sequence and Transcriptomic Analysis of the Novel Pathogen Elizabethkingia anophelis in Response to Oxidative Stress.</title>
        <authorList>
            <person name="Li Y."/>
            <person name="Liu Y."/>
            <person name="Chew S.C."/>
            <person name="Tay M."/>
            <person name="Salido M.M."/>
            <person name="Teo J."/>
            <person name="Lauro F.M."/>
            <person name="Givskov M."/>
            <person name="Yang L."/>
        </authorList>
    </citation>
    <scope>NUCLEOTIDE SEQUENCE</scope>
    <source>
        <strain evidence="7">NUHP1</strain>
    </source>
</reference>
<organism evidence="7 8">
    <name type="scientific">Elizabethkingia anophelis NUHP1</name>
    <dbReference type="NCBI Taxonomy" id="1338011"/>
    <lineage>
        <taxon>Bacteria</taxon>
        <taxon>Pseudomonadati</taxon>
        <taxon>Bacteroidota</taxon>
        <taxon>Flavobacteriia</taxon>
        <taxon>Flavobacteriales</taxon>
        <taxon>Weeksellaceae</taxon>
        <taxon>Elizabethkingia</taxon>
    </lineage>
</organism>
<dbReference type="KEGG" id="eao:BD94_2786"/>
<accession>A0A077EFZ9</accession>
<sequence>MKKLTNYLLTAAIAGVFFSCSENTTERDSEGVKAQLNATAINKASLASVGISNWMSALQDNVSLSQISVPGTHDSGATVEFPSGTAKTQNLTIAEQLSIGVRFLDIRCRHIDDSFAIHHGPVYQKLNFDDVLNAVYAFLDSHPTETVIMSVKEEYNASNTTRSFEKTFDAYVQKNPSKWDLGNNIPKLGDIRGKIRLLRRFPADSKPKGIDATNWADNTTFEISNDSPVKVKVQDNYKVDNNDTKWSQIQSVLTEAKADTSGKLFINFTSGYKPLIFGIPSIPTVSNAINPKLKTFFQSSTQGSYGILPIDFISAELAEPIVKTNFSNNP</sequence>
<dbReference type="GO" id="GO:0006629">
    <property type="term" value="P:lipid metabolic process"/>
    <property type="evidence" value="ECO:0007669"/>
    <property type="project" value="InterPro"/>
</dbReference>
<dbReference type="SMART" id="SM00148">
    <property type="entry name" value="PLCXc"/>
    <property type="match status" value="1"/>
</dbReference>
<comment type="catalytic activity">
    <reaction evidence="1">
        <text>a 1,2-diacyl-sn-glycero-3-phospho-(1D-myo-inositol) = 1D-myo-inositol 1,2-cyclic phosphate + a 1,2-diacyl-sn-glycerol</text>
        <dbReference type="Rhea" id="RHEA:17093"/>
        <dbReference type="ChEBI" id="CHEBI:17815"/>
        <dbReference type="ChEBI" id="CHEBI:57880"/>
        <dbReference type="ChEBI" id="CHEBI:58484"/>
        <dbReference type="EC" id="4.6.1.13"/>
    </reaction>
</comment>
<dbReference type="PROSITE" id="PS51257">
    <property type="entry name" value="PROKAR_LIPOPROTEIN"/>
    <property type="match status" value="1"/>
</dbReference>
<dbReference type="InterPro" id="IPR000909">
    <property type="entry name" value="PLipase_C_PInositol-sp_X_dom"/>
</dbReference>
<dbReference type="Proteomes" id="UP000028933">
    <property type="component" value="Chromosome"/>
</dbReference>
<evidence type="ECO:0000256" key="2">
    <source>
        <dbReference type="ARBA" id="ARBA00012581"/>
    </source>
</evidence>
<dbReference type="Pfam" id="PF00388">
    <property type="entry name" value="PI-PLC-X"/>
    <property type="match status" value="1"/>
</dbReference>
<dbReference type="eggNOG" id="COG0823">
    <property type="taxonomic scope" value="Bacteria"/>
</dbReference>
<protein>
    <recommendedName>
        <fullName evidence="3">1-phosphatidylinositol phosphodiesterase</fullName>
        <ecNumber evidence="2">4.6.1.13</ecNumber>
    </recommendedName>
    <alternativeName>
        <fullName evidence="4">Phosphatidylinositol diacylglycerol-lyase</fullName>
    </alternativeName>
    <alternativeName>
        <fullName evidence="5">Phosphatidylinositol-specific phospholipase C</fullName>
    </alternativeName>
</protein>
<dbReference type="GO" id="GO:0008081">
    <property type="term" value="F:phosphoric diester hydrolase activity"/>
    <property type="evidence" value="ECO:0007669"/>
    <property type="project" value="InterPro"/>
</dbReference>
<dbReference type="EC" id="4.6.1.13" evidence="2"/>
<dbReference type="RefSeq" id="WP_021347937.1">
    <property type="nucleotide sequence ID" value="NZ_CP007547.1"/>
</dbReference>
<evidence type="ECO:0000256" key="4">
    <source>
        <dbReference type="ARBA" id="ARBA00030474"/>
    </source>
</evidence>
<evidence type="ECO:0000313" key="8">
    <source>
        <dbReference type="Proteomes" id="UP000028933"/>
    </source>
</evidence>
<evidence type="ECO:0000313" key="7">
    <source>
        <dbReference type="EMBL" id="AIL46561.1"/>
    </source>
</evidence>
<evidence type="ECO:0000256" key="1">
    <source>
        <dbReference type="ARBA" id="ARBA00001316"/>
    </source>
</evidence>
<proteinExistence type="predicted"/>
<evidence type="ECO:0000256" key="3">
    <source>
        <dbReference type="ARBA" id="ARBA00019758"/>
    </source>
</evidence>
<feature type="domain" description="Phosphatidylinositol-specific phospholipase C X" evidence="6">
    <location>
        <begin position="59"/>
        <end position="200"/>
    </location>
</feature>
<evidence type="ECO:0000256" key="5">
    <source>
        <dbReference type="ARBA" id="ARBA00030782"/>
    </source>
</evidence>
<dbReference type="InterPro" id="IPR017946">
    <property type="entry name" value="PLC-like_Pdiesterase_TIM-brl"/>
</dbReference>
<evidence type="ECO:0000259" key="6">
    <source>
        <dbReference type="SMART" id="SM00148"/>
    </source>
</evidence>
<name>A0A077EFZ9_9FLAO</name>
<dbReference type="Gene3D" id="3.20.20.190">
    <property type="entry name" value="Phosphatidylinositol (PI) phosphodiesterase"/>
    <property type="match status" value="1"/>
</dbReference>
<dbReference type="PANTHER" id="PTHR13593">
    <property type="match status" value="1"/>
</dbReference>
<reference evidence="7" key="1">
    <citation type="journal article" date="2013" name="Lancet">
        <title>First case of E anophelis outbreak in an intensive-care unit.</title>
        <authorList>
            <person name="Teo J."/>
            <person name="Tan S.Y."/>
            <person name="Tay M."/>
            <person name="Ding Y."/>
            <person name="Kjelleberg S."/>
            <person name="Givskov M."/>
            <person name="Lin R.T."/>
            <person name="Yang L."/>
        </authorList>
    </citation>
    <scope>NUCLEOTIDE SEQUENCE [LARGE SCALE GENOMIC DNA]</scope>
    <source>
        <strain evidence="7">NUHP1</strain>
    </source>
</reference>
<dbReference type="AlphaFoldDB" id="A0A077EFZ9"/>
<dbReference type="PROSITE" id="PS50007">
    <property type="entry name" value="PIPLC_X_DOMAIN"/>
    <property type="match status" value="1"/>
</dbReference>
<gene>
    <name evidence="7" type="ORF">BD94_2786</name>
</gene>
<dbReference type="HOGENOM" id="CLU_024117_3_1_10"/>
<dbReference type="InterPro" id="IPR051057">
    <property type="entry name" value="PI-PLC_domain"/>
</dbReference>
<dbReference type="CDD" id="cd08586">
    <property type="entry name" value="PI-PLCc_BcPLC_like"/>
    <property type="match status" value="1"/>
</dbReference>
<dbReference type="GO" id="GO:0004436">
    <property type="term" value="F:phosphatidylinositol diacylglycerol-lyase activity"/>
    <property type="evidence" value="ECO:0007669"/>
    <property type="project" value="UniProtKB-EC"/>
</dbReference>